<evidence type="ECO:0000256" key="1">
    <source>
        <dbReference type="ARBA" id="ARBA00004370"/>
    </source>
</evidence>
<feature type="domain" description="PASTA" evidence="6">
    <location>
        <begin position="647"/>
        <end position="703"/>
    </location>
</feature>
<keyword evidence="3 5" id="KW-0472">Membrane</keyword>
<feature type="region of interest" description="Disordered" evidence="4">
    <location>
        <begin position="603"/>
        <end position="629"/>
    </location>
</feature>
<evidence type="ECO:0000256" key="4">
    <source>
        <dbReference type="SAM" id="MobiDB-lite"/>
    </source>
</evidence>
<dbReference type="InterPro" id="IPR012338">
    <property type="entry name" value="Beta-lactam/transpept-like"/>
</dbReference>
<dbReference type="GO" id="GO:0009002">
    <property type="term" value="F:serine-type D-Ala-D-Ala carboxypeptidase activity"/>
    <property type="evidence" value="ECO:0007669"/>
    <property type="project" value="UniProtKB-EC"/>
</dbReference>
<protein>
    <submittedName>
        <fullName evidence="7">Penicillin-binding protein</fullName>
    </submittedName>
</protein>
<dbReference type="CDD" id="cd06576">
    <property type="entry name" value="PASTA_Pbp2x-like_1"/>
    <property type="match status" value="1"/>
</dbReference>
<reference evidence="7 8" key="1">
    <citation type="journal article" date="2014" name="Antonie Van Leeuwenhoek">
        <title>Fictibacillus enclensis sp. nov., isolated from marine sediment.</title>
        <authorList>
            <person name="Dastager S.G."/>
            <person name="Mawlankar R."/>
            <person name="Srinivasan K."/>
            <person name="Tang S.K."/>
            <person name="Lee J.C."/>
            <person name="Ramana V.V."/>
            <person name="Shouche Y.S."/>
        </authorList>
    </citation>
    <scope>NUCLEOTIDE SEQUENCE [LARGE SCALE GENOMIC DNA]</scope>
    <source>
        <strain evidence="7 8">NIO-1003</strain>
    </source>
</reference>
<evidence type="ECO:0000256" key="5">
    <source>
        <dbReference type="SAM" id="Phobius"/>
    </source>
</evidence>
<dbReference type="Gene3D" id="3.90.1310.10">
    <property type="entry name" value="Penicillin-binding protein 2a (Domain 2)"/>
    <property type="match status" value="1"/>
</dbReference>
<dbReference type="GO" id="GO:0009252">
    <property type="term" value="P:peptidoglycan biosynthetic process"/>
    <property type="evidence" value="ECO:0007669"/>
    <property type="project" value="UniProtKB-UniPathway"/>
</dbReference>
<evidence type="ECO:0000256" key="3">
    <source>
        <dbReference type="ARBA" id="ARBA00023136"/>
    </source>
</evidence>
<dbReference type="EMBL" id="LNQN01000001">
    <property type="protein sequence ID" value="KSU84980.1"/>
    <property type="molecule type" value="Genomic_DNA"/>
</dbReference>
<keyword evidence="5" id="KW-1133">Transmembrane helix</keyword>
<dbReference type="SUPFAM" id="SSF56601">
    <property type="entry name" value="beta-lactamase/transpeptidase-like"/>
    <property type="match status" value="1"/>
</dbReference>
<dbReference type="PANTHER" id="PTHR30627">
    <property type="entry name" value="PEPTIDOGLYCAN D,D-TRANSPEPTIDASE"/>
    <property type="match status" value="1"/>
</dbReference>
<name>A0A0V8JDG3_9BACL</name>
<comment type="subcellular location">
    <subcellularLocation>
        <location evidence="1">Membrane</location>
    </subcellularLocation>
</comment>
<dbReference type="OrthoDB" id="9804124at2"/>
<comment type="similarity">
    <text evidence="2">Belongs to the transpeptidase family.</text>
</comment>
<sequence length="721" mass="80385">MEKKFKFNWGAGAILAVFILLFFVLMGRFFYIAYTKNIENVDLVAYAEKKWTRYQTLDANRGTIYDHRGQPLAEDIPSYTLYAVLDKKFQHIKDPEKTAEQLAPILDREPDEIEETLSKPKRFEVQVPGGRQLSHSKKEKIDKLKIDGLEFKEETKRYYPNQTFAPFVLGYTNETGQNEITGALGLEKTLDKYLKETNGSLSFKSDTKGVKLPDPKEKVKKPKNGSNVYLTLDEKIQLVLEQAMTKADKKYNPEKIIGIVADPKTGKILAMSNRPAFNPNKRDIKDFTNRAISDPYEPGSTMKIFTLAAAIEEGVYNGNETYKSGQYKIPHNRPISDHNKVGWGTITFNEGVQNSSNVLFSKLAREKLGYDRLLNYLKKFGLDKPTGIDLPNEKSGRILYNYEIEKLTTAFGQGTTVTPIQQIQAATAIANGGKMMKPFVIDKVVDPATKKVLLQHKPEVVGNPISAETAKEERDILETVVTKGTGKPYQIKGYSIAGKTGTAQVVDKETGQYAHGWGQNIFSFMGMAPKDDPKLLVYVAVDRPHLKPTELGSYPVADIFTTVMKNSLQYMNIEPKEEKKEKKTVSDSSVKINDYTNKAASAAESELKSSGMKPVTLGSGSEVVSQQPAAGERLLPGERVILRTDGNVQMPDLTGWSLSDVLKFSKMMDLDASVKGTGYAVSQSLKKGSIVKEKDYLTVDFQKPEMPSVNLSDEEESGTSQ</sequence>
<dbReference type="CDD" id="cd06575">
    <property type="entry name" value="PASTA_Pbp2x-like_2"/>
    <property type="match status" value="1"/>
</dbReference>
<dbReference type="Proteomes" id="UP000054099">
    <property type="component" value="Unassembled WGS sequence"/>
</dbReference>
<dbReference type="InterPro" id="IPR001460">
    <property type="entry name" value="PCN-bd_Tpept"/>
</dbReference>
<dbReference type="InterPro" id="IPR050515">
    <property type="entry name" value="Beta-lactam/transpept"/>
</dbReference>
<dbReference type="Gene3D" id="3.40.710.10">
    <property type="entry name" value="DD-peptidase/beta-lactamase superfamily"/>
    <property type="match status" value="1"/>
</dbReference>
<dbReference type="GO" id="GO:0005886">
    <property type="term" value="C:plasma membrane"/>
    <property type="evidence" value="ECO:0007669"/>
    <property type="project" value="TreeGrafter"/>
</dbReference>
<dbReference type="Pfam" id="PF03793">
    <property type="entry name" value="PASTA"/>
    <property type="match status" value="2"/>
</dbReference>
<evidence type="ECO:0000313" key="7">
    <source>
        <dbReference type="EMBL" id="KSU84980.1"/>
    </source>
</evidence>
<dbReference type="InterPro" id="IPR005311">
    <property type="entry name" value="PBP_dimer"/>
</dbReference>
<dbReference type="SMART" id="SM00740">
    <property type="entry name" value="PASTA"/>
    <property type="match status" value="2"/>
</dbReference>
<dbReference type="SUPFAM" id="SSF56519">
    <property type="entry name" value="Penicillin binding protein dimerisation domain"/>
    <property type="match status" value="1"/>
</dbReference>
<dbReference type="Pfam" id="PF00905">
    <property type="entry name" value="Transpeptidase"/>
    <property type="match status" value="1"/>
</dbReference>
<keyword evidence="8" id="KW-1185">Reference proteome</keyword>
<dbReference type="InterPro" id="IPR036138">
    <property type="entry name" value="PBP_dimer_sf"/>
</dbReference>
<feature type="transmembrane region" description="Helical" evidence="5">
    <location>
        <begin position="12"/>
        <end position="34"/>
    </location>
</feature>
<evidence type="ECO:0000313" key="8">
    <source>
        <dbReference type="Proteomes" id="UP000054099"/>
    </source>
</evidence>
<dbReference type="UniPathway" id="UPA00219"/>
<evidence type="ECO:0000256" key="2">
    <source>
        <dbReference type="ARBA" id="ARBA00007171"/>
    </source>
</evidence>
<organism evidence="7 8">
    <name type="scientific">Fictibacillus enclensis</name>
    <dbReference type="NCBI Taxonomy" id="1017270"/>
    <lineage>
        <taxon>Bacteria</taxon>
        <taxon>Bacillati</taxon>
        <taxon>Bacillota</taxon>
        <taxon>Bacilli</taxon>
        <taxon>Bacillales</taxon>
        <taxon>Fictibacillaceae</taxon>
        <taxon>Fictibacillus</taxon>
    </lineage>
</organism>
<dbReference type="RefSeq" id="WP_061969253.1">
    <property type="nucleotide sequence ID" value="NZ_FMAV01000001.1"/>
</dbReference>
<evidence type="ECO:0000259" key="6">
    <source>
        <dbReference type="PROSITE" id="PS51178"/>
    </source>
</evidence>
<dbReference type="GO" id="GO:0071555">
    <property type="term" value="P:cell wall organization"/>
    <property type="evidence" value="ECO:0007669"/>
    <property type="project" value="TreeGrafter"/>
</dbReference>
<feature type="domain" description="PASTA" evidence="6">
    <location>
        <begin position="586"/>
        <end position="646"/>
    </location>
</feature>
<dbReference type="SUPFAM" id="SSF54184">
    <property type="entry name" value="Penicillin-binding protein 2x (pbp-2x), c-terminal domain"/>
    <property type="match status" value="2"/>
</dbReference>
<comment type="caution">
    <text evidence="7">The sequence shown here is derived from an EMBL/GenBank/DDBJ whole genome shotgun (WGS) entry which is preliminary data.</text>
</comment>
<dbReference type="Pfam" id="PF03717">
    <property type="entry name" value="PBP_dimer"/>
    <property type="match status" value="1"/>
</dbReference>
<dbReference type="FunFam" id="3.40.710.10:FF:000026">
    <property type="entry name" value="Penicillin-binding protein 1"/>
    <property type="match status" value="1"/>
</dbReference>
<dbReference type="PANTHER" id="PTHR30627:SF26">
    <property type="entry name" value="PENICILLIN-BINDING PROTEIN 2B"/>
    <property type="match status" value="1"/>
</dbReference>
<dbReference type="PROSITE" id="PS51178">
    <property type="entry name" value="PASTA"/>
    <property type="match status" value="2"/>
</dbReference>
<dbReference type="GO" id="GO:0008658">
    <property type="term" value="F:penicillin binding"/>
    <property type="evidence" value="ECO:0007669"/>
    <property type="project" value="InterPro"/>
</dbReference>
<dbReference type="InterPro" id="IPR005543">
    <property type="entry name" value="PASTA_dom"/>
</dbReference>
<gene>
    <name evidence="7" type="ORF">AS030_05495</name>
</gene>
<accession>A0A0V8JDG3</accession>
<feature type="compositionally biased region" description="Polar residues" evidence="4">
    <location>
        <begin position="618"/>
        <end position="628"/>
    </location>
</feature>
<proteinExistence type="inferred from homology"/>
<keyword evidence="5" id="KW-0812">Transmembrane</keyword>
<dbReference type="AlphaFoldDB" id="A0A0V8JDG3"/>